<feature type="chain" id="PRO_5011751655" evidence="3">
    <location>
        <begin position="25"/>
        <end position="364"/>
    </location>
</feature>
<keyword evidence="6" id="KW-1185">Reference proteome</keyword>
<dbReference type="InterPro" id="IPR050570">
    <property type="entry name" value="Cell_wall_metabolism_enzyme"/>
</dbReference>
<proteinExistence type="predicted"/>
<dbReference type="CDD" id="cd12797">
    <property type="entry name" value="M23_peptidase"/>
    <property type="match status" value="1"/>
</dbReference>
<protein>
    <submittedName>
        <fullName evidence="5">Peptidase family M23</fullName>
    </submittedName>
</protein>
<dbReference type="RefSeq" id="WP_092868803.1">
    <property type="nucleotide sequence ID" value="NZ_FPCH01000003.1"/>
</dbReference>
<feature type="region of interest" description="Disordered" evidence="2">
    <location>
        <begin position="339"/>
        <end position="364"/>
    </location>
</feature>
<name>A0A1I7NSV2_9HYPH</name>
<gene>
    <name evidence="5" type="ORF">SAMN04488557_3317</name>
</gene>
<evidence type="ECO:0000313" key="6">
    <source>
        <dbReference type="Proteomes" id="UP000199423"/>
    </source>
</evidence>
<organism evidence="5 6">
    <name type="scientific">Hyphomicrobium facile</name>
    <dbReference type="NCBI Taxonomy" id="51670"/>
    <lineage>
        <taxon>Bacteria</taxon>
        <taxon>Pseudomonadati</taxon>
        <taxon>Pseudomonadota</taxon>
        <taxon>Alphaproteobacteria</taxon>
        <taxon>Hyphomicrobiales</taxon>
        <taxon>Hyphomicrobiaceae</taxon>
        <taxon>Hyphomicrobium</taxon>
    </lineage>
</organism>
<dbReference type="AlphaFoldDB" id="A0A1I7NSV2"/>
<evidence type="ECO:0000313" key="5">
    <source>
        <dbReference type="EMBL" id="SFV37743.1"/>
    </source>
</evidence>
<dbReference type="InterPro" id="IPR016047">
    <property type="entry name" value="M23ase_b-sheet_dom"/>
</dbReference>
<dbReference type="Proteomes" id="UP000199423">
    <property type="component" value="Unassembled WGS sequence"/>
</dbReference>
<dbReference type="EMBL" id="FPCH01000003">
    <property type="protein sequence ID" value="SFV37743.1"/>
    <property type="molecule type" value="Genomic_DNA"/>
</dbReference>
<dbReference type="Pfam" id="PF01551">
    <property type="entry name" value="Peptidase_M23"/>
    <property type="match status" value="1"/>
</dbReference>
<feature type="signal peptide" evidence="3">
    <location>
        <begin position="1"/>
        <end position="24"/>
    </location>
</feature>
<evidence type="ECO:0000259" key="4">
    <source>
        <dbReference type="Pfam" id="PF01551"/>
    </source>
</evidence>
<evidence type="ECO:0000256" key="3">
    <source>
        <dbReference type="SAM" id="SignalP"/>
    </source>
</evidence>
<dbReference type="PANTHER" id="PTHR21666">
    <property type="entry name" value="PEPTIDASE-RELATED"/>
    <property type="match status" value="1"/>
</dbReference>
<reference evidence="6" key="1">
    <citation type="submission" date="2016-10" db="EMBL/GenBank/DDBJ databases">
        <authorList>
            <person name="Varghese N."/>
            <person name="Submissions S."/>
        </authorList>
    </citation>
    <scope>NUCLEOTIDE SEQUENCE [LARGE SCALE GENOMIC DNA]</scope>
    <source>
        <strain evidence="6">DSM 1565</strain>
    </source>
</reference>
<accession>A0A1I7NSV2</accession>
<dbReference type="SUPFAM" id="SSF51261">
    <property type="entry name" value="Duplicated hybrid motif"/>
    <property type="match status" value="1"/>
</dbReference>
<evidence type="ECO:0000256" key="2">
    <source>
        <dbReference type="SAM" id="MobiDB-lite"/>
    </source>
</evidence>
<keyword evidence="1 3" id="KW-0732">Signal</keyword>
<evidence type="ECO:0000256" key="1">
    <source>
        <dbReference type="ARBA" id="ARBA00022729"/>
    </source>
</evidence>
<dbReference type="PANTHER" id="PTHR21666:SF289">
    <property type="entry name" value="L-ALA--D-GLU ENDOPEPTIDASE"/>
    <property type="match status" value="1"/>
</dbReference>
<dbReference type="OrthoDB" id="5489603at2"/>
<dbReference type="Gene3D" id="2.70.70.10">
    <property type="entry name" value="Glucose Permease (Domain IIA)"/>
    <property type="match status" value="1"/>
</dbReference>
<feature type="domain" description="M23ase beta-sheet core" evidence="4">
    <location>
        <begin position="71"/>
        <end position="189"/>
    </location>
</feature>
<feature type="compositionally biased region" description="Low complexity" evidence="2">
    <location>
        <begin position="347"/>
        <end position="364"/>
    </location>
</feature>
<dbReference type="InterPro" id="IPR011055">
    <property type="entry name" value="Dup_hybrid_motif"/>
</dbReference>
<sequence length="364" mass="38369">MQLRRCRSASAALGLLLTGLLSQGAASEDRPELSLPLACQPHKTCFIQNYVDIDPGRSAKDYMCGRATYEKHSGVDFRLLSAAATTPPVAVLASADGTVKAVRDGVADVFFKKAKPQDVAGRECGNGVILDHGGGWETQYCHMRQGSVRVAKDQAVKRGDQLGDAGFSGMADFAQVHISVRHDGKIIDPFLPDAAEGKCDPNARGPGMWQPAAAAAFPYKNGEMIGAAFAGAPPTVEALEINDRDVVPLTASSPAIILYGRFINLMKGDLVRFVASGPGSEIFDENAAPLERDKATYVAFAGKRRLGDAWPAGHYSGRVELIRDRGVIATNLVSFDLPGAPGPAATGSEKSGSEKSGASGQEAR</sequence>
<dbReference type="GO" id="GO:0004222">
    <property type="term" value="F:metalloendopeptidase activity"/>
    <property type="evidence" value="ECO:0007669"/>
    <property type="project" value="TreeGrafter"/>
</dbReference>